<dbReference type="InterPro" id="IPR016040">
    <property type="entry name" value="NAD(P)-bd_dom"/>
</dbReference>
<dbReference type="PANTHER" id="PTHR43162">
    <property type="match status" value="1"/>
</dbReference>
<dbReference type="SUPFAM" id="SSF51735">
    <property type="entry name" value="NAD(P)-binding Rossmann-fold domains"/>
    <property type="match status" value="1"/>
</dbReference>
<proteinExistence type="predicted"/>
<name>A0A5S9QU81_9GAMM</name>
<dbReference type="InterPro" id="IPR051604">
    <property type="entry name" value="Ergot_Alk_Oxidoreductase"/>
</dbReference>
<dbReference type="PANTHER" id="PTHR43162:SF1">
    <property type="entry name" value="PRESTALK A DIFFERENTIATION PROTEIN A"/>
    <property type="match status" value="1"/>
</dbReference>
<evidence type="ECO:0000313" key="3">
    <source>
        <dbReference type="Proteomes" id="UP000434580"/>
    </source>
</evidence>
<sequence>MKTTHPVLIVGATAKTGRRVANLLLQSGQPVRAVSRSTKPTFDWENPATWAPILDGVRQAYITFQPDLAIPVAEETIRSFAHTARQAGVEHLVLLSGRGEEGAQRAELVLQESGLDWNVVRASWFNQNFDEGMLRDSILEGHLMLPIGDVPEPFIDVDDIADVAFATLTQPALRNRVFEVTGPALMTFADCVRSIAEVTGRSIQYSQVPLADFLSGMRAAGQPEGVLWLLELLFTEVLDGRNSQVTDGVEQALGRPARSFDDYVAKVVAANGWADASVA</sequence>
<keyword evidence="2" id="KW-0560">Oxidoreductase</keyword>
<evidence type="ECO:0000259" key="1">
    <source>
        <dbReference type="Pfam" id="PF13460"/>
    </source>
</evidence>
<feature type="domain" description="NAD(P)-binding" evidence="1">
    <location>
        <begin position="11"/>
        <end position="171"/>
    </location>
</feature>
<protein>
    <submittedName>
        <fullName evidence="2">NAD(P)H azoreductase</fullName>
        <ecNumber evidence="2">1.7.-.-</ecNumber>
    </submittedName>
</protein>
<dbReference type="AlphaFoldDB" id="A0A5S9QU81"/>
<dbReference type="OrthoDB" id="109735at2"/>
<dbReference type="Proteomes" id="UP000434580">
    <property type="component" value="Unassembled WGS sequence"/>
</dbReference>
<dbReference type="EC" id="1.7.-.-" evidence="2"/>
<organism evidence="2 3">
    <name type="scientific">BD1-7 clade bacterium</name>
    <dbReference type="NCBI Taxonomy" id="2029982"/>
    <lineage>
        <taxon>Bacteria</taxon>
        <taxon>Pseudomonadati</taxon>
        <taxon>Pseudomonadota</taxon>
        <taxon>Gammaproteobacteria</taxon>
        <taxon>Cellvibrionales</taxon>
        <taxon>Spongiibacteraceae</taxon>
        <taxon>BD1-7 clade</taxon>
    </lineage>
</organism>
<accession>A0A5S9QU81</accession>
<evidence type="ECO:0000313" key="2">
    <source>
        <dbReference type="EMBL" id="CAA0122488.1"/>
    </source>
</evidence>
<dbReference type="GO" id="GO:0016491">
    <property type="term" value="F:oxidoreductase activity"/>
    <property type="evidence" value="ECO:0007669"/>
    <property type="project" value="UniProtKB-KW"/>
</dbReference>
<dbReference type="InterPro" id="IPR036291">
    <property type="entry name" value="NAD(P)-bd_dom_sf"/>
</dbReference>
<dbReference type="Gene3D" id="3.90.25.10">
    <property type="entry name" value="UDP-galactose 4-epimerase, domain 1"/>
    <property type="match status" value="1"/>
</dbReference>
<dbReference type="Gene3D" id="3.40.50.720">
    <property type="entry name" value="NAD(P)-binding Rossmann-like Domain"/>
    <property type="match status" value="1"/>
</dbReference>
<dbReference type="EMBL" id="CACSII010000022">
    <property type="protein sequence ID" value="CAA0122488.1"/>
    <property type="molecule type" value="Genomic_DNA"/>
</dbReference>
<reference evidence="2 3" key="1">
    <citation type="submission" date="2019-11" db="EMBL/GenBank/DDBJ databases">
        <authorList>
            <person name="Holert J."/>
        </authorList>
    </citation>
    <scope>NUCLEOTIDE SEQUENCE [LARGE SCALE GENOMIC DNA]</scope>
    <source>
        <strain evidence="2">BC5_2</strain>
    </source>
</reference>
<gene>
    <name evidence="2" type="primary">azoB</name>
    <name evidence="2" type="ORF">DPBNPPHM_02867</name>
</gene>
<dbReference type="Pfam" id="PF13460">
    <property type="entry name" value="NAD_binding_10"/>
    <property type="match status" value="1"/>
</dbReference>